<dbReference type="SUPFAM" id="SSF46785">
    <property type="entry name" value="Winged helix' DNA-binding domain"/>
    <property type="match status" value="1"/>
</dbReference>
<proteinExistence type="inferred from homology"/>
<comment type="caution">
    <text evidence="6">The sequence shown here is derived from an EMBL/GenBank/DDBJ whole genome shotgun (WGS) entry which is preliminary data.</text>
</comment>
<dbReference type="Pfam" id="PF03466">
    <property type="entry name" value="LysR_substrate"/>
    <property type="match status" value="1"/>
</dbReference>
<reference evidence="6 7" key="1">
    <citation type="journal article" date="2020" name="Insects">
        <title>Bacteria Belonging to Pseudomonas typographi sp. nov. from the Bark Beetle Ips typographus Have Genomic Potential to Aid in the Host Ecology.</title>
        <authorList>
            <person name="Peral-Aranega E."/>
            <person name="Saati-Santamaria Z."/>
            <person name="Kolarik M."/>
            <person name="Rivas R."/>
            <person name="Garcia-Fraile P."/>
        </authorList>
    </citation>
    <scope>NUCLEOTIDE SEQUENCE [LARGE SCALE GENOMIC DNA]</scope>
    <source>
        <strain evidence="6 7">CA3A</strain>
    </source>
</reference>
<keyword evidence="2" id="KW-0805">Transcription regulation</keyword>
<keyword evidence="4" id="KW-0804">Transcription</keyword>
<dbReference type="PROSITE" id="PS50931">
    <property type="entry name" value="HTH_LYSR"/>
    <property type="match status" value="1"/>
</dbReference>
<dbReference type="Pfam" id="PF00126">
    <property type="entry name" value="HTH_1"/>
    <property type="match status" value="1"/>
</dbReference>
<dbReference type="Gene3D" id="3.40.190.290">
    <property type="match status" value="1"/>
</dbReference>
<keyword evidence="3" id="KW-0238">DNA-binding</keyword>
<dbReference type="RefSeq" id="WP_190417730.1">
    <property type="nucleotide sequence ID" value="NZ_JAAOCA010000004.1"/>
</dbReference>
<evidence type="ECO:0000313" key="6">
    <source>
        <dbReference type="EMBL" id="MBD1597927.1"/>
    </source>
</evidence>
<evidence type="ECO:0000256" key="4">
    <source>
        <dbReference type="ARBA" id="ARBA00023163"/>
    </source>
</evidence>
<dbReference type="InterPro" id="IPR050950">
    <property type="entry name" value="HTH-type_LysR_regulators"/>
</dbReference>
<evidence type="ECO:0000256" key="1">
    <source>
        <dbReference type="ARBA" id="ARBA00009437"/>
    </source>
</evidence>
<keyword evidence="7" id="KW-1185">Reference proteome</keyword>
<dbReference type="PANTHER" id="PTHR30419">
    <property type="entry name" value="HTH-TYPE TRANSCRIPTIONAL REGULATOR YBHD"/>
    <property type="match status" value="1"/>
</dbReference>
<protein>
    <submittedName>
        <fullName evidence="6">LysR family transcriptional regulator</fullName>
    </submittedName>
</protein>
<dbReference type="InterPro" id="IPR036388">
    <property type="entry name" value="WH-like_DNA-bd_sf"/>
</dbReference>
<comment type="similarity">
    <text evidence="1">Belongs to the LysR transcriptional regulatory family.</text>
</comment>
<organism evidence="6 7">
    <name type="scientific">Pseudomonas typographi</name>
    <dbReference type="NCBI Taxonomy" id="2715964"/>
    <lineage>
        <taxon>Bacteria</taxon>
        <taxon>Pseudomonadati</taxon>
        <taxon>Pseudomonadota</taxon>
        <taxon>Gammaproteobacteria</taxon>
        <taxon>Pseudomonadales</taxon>
        <taxon>Pseudomonadaceae</taxon>
        <taxon>Pseudomonas</taxon>
    </lineage>
</organism>
<dbReference type="PANTHER" id="PTHR30419:SF2">
    <property type="entry name" value="LYSR FAMILY TRANSCRIPTIONAL REGULATOR"/>
    <property type="match status" value="1"/>
</dbReference>
<dbReference type="Gene3D" id="1.10.10.10">
    <property type="entry name" value="Winged helix-like DNA-binding domain superfamily/Winged helix DNA-binding domain"/>
    <property type="match status" value="1"/>
</dbReference>
<evidence type="ECO:0000256" key="3">
    <source>
        <dbReference type="ARBA" id="ARBA00023125"/>
    </source>
</evidence>
<sequence length="303" mass="32500">MRLDIADLRLFLCVVEAGSITQGAARAHLALASASERLRSIEADAGVALLQRRPRGVVPTQAGEALAHHARLILRQQALLRGELQGFAAGAQGTVQLYGNTAALAHFLPHKLAPWLAERPRLHVALKERTSARIITAISAGLAEAGIVSDAVQAPGLQLQPVAKDHLALIAPAGHWLAQQGTVRLADVLGEPFVGLAPGNALQDHIDEHARAAGRALALRIRMKTFEGLCEMVAHGIGLGIVPQRVAGRYRRRYGYRVLALQDDWARRQLCLCFGDWHALSSPMQSLLRHLGAVPGSDTSNQG</sequence>
<evidence type="ECO:0000313" key="7">
    <source>
        <dbReference type="Proteomes" id="UP000805841"/>
    </source>
</evidence>
<dbReference type="EMBL" id="JAAOCA010000004">
    <property type="protein sequence ID" value="MBD1597927.1"/>
    <property type="molecule type" value="Genomic_DNA"/>
</dbReference>
<evidence type="ECO:0000259" key="5">
    <source>
        <dbReference type="PROSITE" id="PS50931"/>
    </source>
</evidence>
<dbReference type="InterPro" id="IPR005119">
    <property type="entry name" value="LysR_subst-bd"/>
</dbReference>
<name>A0ABR7YXL9_9PSED</name>
<dbReference type="InterPro" id="IPR036390">
    <property type="entry name" value="WH_DNA-bd_sf"/>
</dbReference>
<gene>
    <name evidence="6" type="ORF">HAQ05_04245</name>
</gene>
<evidence type="ECO:0000256" key="2">
    <source>
        <dbReference type="ARBA" id="ARBA00023015"/>
    </source>
</evidence>
<accession>A0ABR7YXL9</accession>
<feature type="domain" description="HTH lysR-type" evidence="5">
    <location>
        <begin position="3"/>
        <end position="60"/>
    </location>
</feature>
<dbReference type="InterPro" id="IPR000847">
    <property type="entry name" value="LysR_HTH_N"/>
</dbReference>
<dbReference type="Proteomes" id="UP000805841">
    <property type="component" value="Unassembled WGS sequence"/>
</dbReference>
<dbReference type="SUPFAM" id="SSF53850">
    <property type="entry name" value="Periplasmic binding protein-like II"/>
    <property type="match status" value="1"/>
</dbReference>